<feature type="compositionally biased region" description="Basic and acidic residues" evidence="1">
    <location>
        <begin position="1"/>
        <end position="14"/>
    </location>
</feature>
<organism evidence="2 3">
    <name type="scientific">Cylicostephanus goldi</name>
    <name type="common">Nematode worm</name>
    <dbReference type="NCBI Taxonomy" id="71465"/>
    <lineage>
        <taxon>Eukaryota</taxon>
        <taxon>Metazoa</taxon>
        <taxon>Ecdysozoa</taxon>
        <taxon>Nematoda</taxon>
        <taxon>Chromadorea</taxon>
        <taxon>Rhabditida</taxon>
        <taxon>Rhabditina</taxon>
        <taxon>Rhabditomorpha</taxon>
        <taxon>Strongyloidea</taxon>
        <taxon>Strongylidae</taxon>
        <taxon>Cylicostephanus</taxon>
    </lineage>
</organism>
<sequence>MWRERLDGEHFDRKEKRRHKAERRESHHKRRSEKRRLKEPQEVENCSKRSKLEDCVEAEVCEAIAGKKSQDAEEQAISAPQTNYTANVEHRSNPACSKQDGLSFSFGRQQKAQLGLISPSMMDEKMDLDENEILAMEKQIANIQESKLVLDTKTTIEHEICRESVHAACNLERELNGEQINITFLF</sequence>
<keyword evidence="3" id="KW-1185">Reference proteome</keyword>
<protein>
    <submittedName>
        <fullName evidence="2">Uncharacterized protein</fullName>
    </submittedName>
</protein>
<reference evidence="2 3" key="1">
    <citation type="submission" date="2018-11" db="EMBL/GenBank/DDBJ databases">
        <authorList>
            <consortium name="Pathogen Informatics"/>
        </authorList>
    </citation>
    <scope>NUCLEOTIDE SEQUENCE [LARGE SCALE GENOMIC DNA]</scope>
</reference>
<feature type="compositionally biased region" description="Basic residues" evidence="1">
    <location>
        <begin position="15"/>
        <end position="35"/>
    </location>
</feature>
<feature type="region of interest" description="Disordered" evidence="1">
    <location>
        <begin position="1"/>
        <end position="44"/>
    </location>
</feature>
<dbReference type="OrthoDB" id="5785960at2759"/>
<dbReference type="EMBL" id="UYRV01020928">
    <property type="protein sequence ID" value="VDK68453.1"/>
    <property type="molecule type" value="Genomic_DNA"/>
</dbReference>
<proteinExistence type="predicted"/>
<gene>
    <name evidence="2" type="ORF">CGOC_LOCUS6411</name>
</gene>
<evidence type="ECO:0000256" key="1">
    <source>
        <dbReference type="SAM" id="MobiDB-lite"/>
    </source>
</evidence>
<evidence type="ECO:0000313" key="2">
    <source>
        <dbReference type="EMBL" id="VDK68453.1"/>
    </source>
</evidence>
<accession>A0A3P6SFW2</accession>
<evidence type="ECO:0000313" key="3">
    <source>
        <dbReference type="Proteomes" id="UP000271889"/>
    </source>
</evidence>
<name>A0A3P6SFW2_CYLGO</name>
<dbReference type="Proteomes" id="UP000271889">
    <property type="component" value="Unassembled WGS sequence"/>
</dbReference>
<dbReference type="AlphaFoldDB" id="A0A3P6SFW2"/>